<dbReference type="EMBL" id="CATOUU010001108">
    <property type="protein sequence ID" value="CAI9972352.1"/>
    <property type="molecule type" value="Genomic_DNA"/>
</dbReference>
<feature type="compositionally biased region" description="Basic residues" evidence="2">
    <location>
        <begin position="566"/>
        <end position="576"/>
    </location>
</feature>
<organism evidence="3">
    <name type="scientific">Hexamita inflata</name>
    <dbReference type="NCBI Taxonomy" id="28002"/>
    <lineage>
        <taxon>Eukaryota</taxon>
        <taxon>Metamonada</taxon>
        <taxon>Diplomonadida</taxon>
        <taxon>Hexamitidae</taxon>
        <taxon>Hexamitinae</taxon>
        <taxon>Hexamita</taxon>
    </lineage>
</organism>
<comment type="caution">
    <text evidence="3">The sequence shown here is derived from an EMBL/GenBank/DDBJ whole genome shotgun (WGS) entry which is preliminary data.</text>
</comment>
<keyword evidence="5" id="KW-1185">Reference proteome</keyword>
<reference evidence="3" key="1">
    <citation type="submission" date="2023-06" db="EMBL/GenBank/DDBJ databases">
        <authorList>
            <person name="Kurt Z."/>
        </authorList>
    </citation>
    <scope>NUCLEOTIDE SEQUENCE</scope>
</reference>
<feature type="coiled-coil region" evidence="1">
    <location>
        <begin position="268"/>
        <end position="333"/>
    </location>
</feature>
<feature type="region of interest" description="Disordered" evidence="2">
    <location>
        <begin position="542"/>
        <end position="576"/>
    </location>
</feature>
<protein>
    <submittedName>
        <fullName evidence="4">Hypothetical_protein</fullName>
    </submittedName>
</protein>
<gene>
    <name evidence="3" type="ORF">HINF_LOCUS59997</name>
    <name evidence="4" type="ORF">HINF_LOCUS61858</name>
</gene>
<evidence type="ECO:0000313" key="5">
    <source>
        <dbReference type="Proteomes" id="UP001642409"/>
    </source>
</evidence>
<reference evidence="4 5" key="2">
    <citation type="submission" date="2024-07" db="EMBL/GenBank/DDBJ databases">
        <authorList>
            <person name="Akdeniz Z."/>
        </authorList>
    </citation>
    <scope>NUCLEOTIDE SEQUENCE [LARGE SCALE GENOMIC DNA]</scope>
</reference>
<feature type="coiled-coil region" evidence="1">
    <location>
        <begin position="24"/>
        <end position="51"/>
    </location>
</feature>
<dbReference type="EMBL" id="CAXDID020000374">
    <property type="protein sequence ID" value="CAL6083717.1"/>
    <property type="molecule type" value="Genomic_DNA"/>
</dbReference>
<keyword evidence="1" id="KW-0175">Coiled coil</keyword>
<feature type="coiled-coil region" evidence="1">
    <location>
        <begin position="103"/>
        <end position="187"/>
    </location>
</feature>
<evidence type="ECO:0000313" key="4">
    <source>
        <dbReference type="EMBL" id="CAL6083717.1"/>
    </source>
</evidence>
<dbReference type="AlphaFoldDB" id="A0AA86RA48"/>
<sequence>MHAQYKALYKEIDPQILVNKQLKIEEQMVKIQQQSIEIENLKQRMTQQQQQFKNKYLSEVEDLKMQINKRNQIQASQKQQQSEQKCQEMQNIDQEITKLHVENNKLIIQNQDLTSTIKQLQIKQQFEENNSKQSIIQIQEKYESAIRKAKKRYDDVTCQNQLHQQEIQQLNLNNQKLQIQVSIIQQLIKDRDIEVQKLSLQNQEQANKIKLDSQELLFLKQQIQLQQKQIETNQLQASQFQQLVLQKQQLSKELKSQEFKIISLNDTIVQQHQDLSKLENIIESKQQKITQLQSIDSQKQSETSQQIEKFVTQQQLQTQLEMLQTKTQQLFNQQQIKTEQVMQSSQILQTVQVEVQQPLIQADFPQIVANEELALQTSQSVLRIAPINDETVKDLQQNITKQIECEQEHQNANEINTQDTDKLNITDLTTTTQSESEPKHLDDRSSIVHINKPVSVVQGVVQQLQNTSDLKCNLTEKSGVLSIKSFQHDAIEQTNTQLEKQNESSQQIEIQQVQLENPFNNQKQNDEQPRRSLEQNIFIDKDENINNTSSNQDFDDDQQIQPSRRPQIKKKLSKMK</sequence>
<dbReference type="Proteomes" id="UP001642409">
    <property type="component" value="Unassembled WGS sequence"/>
</dbReference>
<name>A0AA86RA48_9EUKA</name>
<evidence type="ECO:0000313" key="3">
    <source>
        <dbReference type="EMBL" id="CAI9972352.1"/>
    </source>
</evidence>
<evidence type="ECO:0000256" key="1">
    <source>
        <dbReference type="SAM" id="Coils"/>
    </source>
</evidence>
<proteinExistence type="predicted"/>
<evidence type="ECO:0000256" key="2">
    <source>
        <dbReference type="SAM" id="MobiDB-lite"/>
    </source>
</evidence>
<accession>A0AA86RA48</accession>